<feature type="domain" description="Exonuclease" evidence="2">
    <location>
        <begin position="3"/>
        <end position="170"/>
    </location>
</feature>
<dbReference type="RefSeq" id="WP_136533144.1">
    <property type="nucleotide sequence ID" value="NZ_STGY01000009.1"/>
</dbReference>
<dbReference type="GO" id="GO:0008408">
    <property type="term" value="F:3'-5' exonuclease activity"/>
    <property type="evidence" value="ECO:0007669"/>
    <property type="project" value="TreeGrafter"/>
</dbReference>
<keyword evidence="1" id="KW-0540">Nuclease</keyword>
<dbReference type="Proteomes" id="UP000308760">
    <property type="component" value="Unassembled WGS sequence"/>
</dbReference>
<dbReference type="GO" id="GO:0003676">
    <property type="term" value="F:nucleic acid binding"/>
    <property type="evidence" value="ECO:0007669"/>
    <property type="project" value="InterPro"/>
</dbReference>
<name>A0A4S8QEJ0_9ACTN</name>
<dbReference type="InterPro" id="IPR012337">
    <property type="entry name" value="RNaseH-like_sf"/>
</dbReference>
<dbReference type="FunFam" id="3.30.420.10:FF:000045">
    <property type="entry name" value="3'-5' exonuclease DinG"/>
    <property type="match status" value="1"/>
</dbReference>
<dbReference type="GO" id="GO:0005829">
    <property type="term" value="C:cytosol"/>
    <property type="evidence" value="ECO:0007669"/>
    <property type="project" value="TreeGrafter"/>
</dbReference>
<evidence type="ECO:0000313" key="3">
    <source>
        <dbReference type="EMBL" id="THV43013.1"/>
    </source>
</evidence>
<evidence type="ECO:0000256" key="1">
    <source>
        <dbReference type="ARBA" id="ARBA00022839"/>
    </source>
</evidence>
<protein>
    <submittedName>
        <fullName evidence="3">DNA polymerase III subunit epsilon</fullName>
    </submittedName>
</protein>
<comment type="caution">
    <text evidence="3">The sequence shown here is derived from an EMBL/GenBank/DDBJ whole genome shotgun (WGS) entry which is preliminary data.</text>
</comment>
<evidence type="ECO:0000313" key="4">
    <source>
        <dbReference type="Proteomes" id="UP000308760"/>
    </source>
</evidence>
<reference evidence="3 4" key="2">
    <citation type="submission" date="2019-05" db="EMBL/GenBank/DDBJ databases">
        <title>Glycomyces buryatensis sp. nov.</title>
        <authorList>
            <person name="Nikitina E."/>
        </authorList>
    </citation>
    <scope>NUCLEOTIDE SEQUENCE [LARGE SCALE GENOMIC DNA]</scope>
    <source>
        <strain evidence="3 4">18</strain>
    </source>
</reference>
<evidence type="ECO:0000259" key="2">
    <source>
        <dbReference type="SMART" id="SM00479"/>
    </source>
</evidence>
<keyword evidence="1" id="KW-0269">Exonuclease</keyword>
<gene>
    <name evidence="3" type="ORF">FAB82_03400</name>
</gene>
<keyword evidence="4" id="KW-1185">Reference proteome</keyword>
<dbReference type="CDD" id="cd06130">
    <property type="entry name" value="DNA_pol_III_epsilon_like"/>
    <property type="match status" value="1"/>
</dbReference>
<dbReference type="OrthoDB" id="9803913at2"/>
<dbReference type="Pfam" id="PF00929">
    <property type="entry name" value="RNase_T"/>
    <property type="match status" value="1"/>
</dbReference>
<proteinExistence type="predicted"/>
<dbReference type="SUPFAM" id="SSF53098">
    <property type="entry name" value="Ribonuclease H-like"/>
    <property type="match status" value="1"/>
</dbReference>
<sequence>MDSWVALDFETANGSRASACSVALVRVEGGVVADSFSTFIRPPAEHGYFAPRNTQIHGIRSADVVHAPRWPQVWKEMHDFIAGAPVVAHNAAFDLSVIRAANDATGIPWPVLRYACTVVLAKRTWQDLPNYRLPRVALAAGIDFSDHHRAEADALAAAQILLAQQRAHGVDTIDRLLGAAGVQWGRLHPGGYTTCRS</sequence>
<dbReference type="Gene3D" id="3.30.420.10">
    <property type="entry name" value="Ribonuclease H-like superfamily/Ribonuclease H"/>
    <property type="match status" value="1"/>
</dbReference>
<organism evidence="3 4">
    <name type="scientific">Glycomyces buryatensis</name>
    <dbReference type="NCBI Taxonomy" id="2570927"/>
    <lineage>
        <taxon>Bacteria</taxon>
        <taxon>Bacillati</taxon>
        <taxon>Actinomycetota</taxon>
        <taxon>Actinomycetes</taxon>
        <taxon>Glycomycetales</taxon>
        <taxon>Glycomycetaceae</taxon>
        <taxon>Glycomyces</taxon>
    </lineage>
</organism>
<dbReference type="InterPro" id="IPR013520">
    <property type="entry name" value="Ribonucl_H"/>
</dbReference>
<dbReference type="PANTHER" id="PTHR30231:SF42">
    <property type="entry name" value="EXONUCLEASE"/>
    <property type="match status" value="1"/>
</dbReference>
<keyword evidence="1" id="KW-0378">Hydrolase</keyword>
<dbReference type="InterPro" id="IPR036397">
    <property type="entry name" value="RNaseH_sf"/>
</dbReference>
<reference evidence="4" key="1">
    <citation type="submission" date="2019-04" db="EMBL/GenBank/DDBJ databases">
        <title>Nocardioides xinjiangensis sp. nov.</title>
        <authorList>
            <person name="Liu S."/>
        </authorList>
    </citation>
    <scope>NUCLEOTIDE SEQUENCE [LARGE SCALE GENOMIC DNA]</scope>
    <source>
        <strain evidence="4">18</strain>
    </source>
</reference>
<dbReference type="AlphaFoldDB" id="A0A4S8QEJ0"/>
<dbReference type="PANTHER" id="PTHR30231">
    <property type="entry name" value="DNA POLYMERASE III SUBUNIT EPSILON"/>
    <property type="match status" value="1"/>
</dbReference>
<accession>A0A4S8QEJ0</accession>
<dbReference type="EMBL" id="STGY01000009">
    <property type="protein sequence ID" value="THV43013.1"/>
    <property type="molecule type" value="Genomic_DNA"/>
</dbReference>
<dbReference type="SMART" id="SM00479">
    <property type="entry name" value="EXOIII"/>
    <property type="match status" value="1"/>
</dbReference>